<dbReference type="InterPro" id="IPR047260">
    <property type="entry name" value="ERCC1-like_central_dom"/>
</dbReference>
<evidence type="ECO:0000256" key="6">
    <source>
        <dbReference type="ARBA" id="ARBA00023242"/>
    </source>
</evidence>
<dbReference type="SUPFAM" id="SSF52980">
    <property type="entry name" value="Restriction endonuclease-like"/>
    <property type="match status" value="1"/>
</dbReference>
<dbReference type="Gene3D" id="3.40.50.10130">
    <property type="match status" value="1"/>
</dbReference>
<name>A0ABM0LY90_SACKO</name>
<dbReference type="Pfam" id="PF14520">
    <property type="entry name" value="HHH_5"/>
    <property type="match status" value="1"/>
</dbReference>
<reference evidence="9" key="1">
    <citation type="submission" date="2025-08" db="UniProtKB">
        <authorList>
            <consortium name="RefSeq"/>
        </authorList>
    </citation>
    <scope>IDENTIFICATION</scope>
    <source>
        <tissue evidence="9">Testes</tissue>
    </source>
</reference>
<protein>
    <submittedName>
        <fullName evidence="9">DNA excision repair protein ERCC-1-like</fullName>
    </submittedName>
</protein>
<proteinExistence type="inferred from homology"/>
<dbReference type="CDD" id="cd22325">
    <property type="entry name" value="ERCC1_C-like"/>
    <property type="match status" value="1"/>
</dbReference>
<evidence type="ECO:0000259" key="7">
    <source>
        <dbReference type="Pfam" id="PF03834"/>
    </source>
</evidence>
<keyword evidence="5" id="KW-0234">DNA repair</keyword>
<dbReference type="Gene3D" id="1.10.150.20">
    <property type="entry name" value="5' to 3' exonuclease, C-terminal subdomain"/>
    <property type="match status" value="1"/>
</dbReference>
<evidence type="ECO:0000313" key="8">
    <source>
        <dbReference type="Proteomes" id="UP000694865"/>
    </source>
</evidence>
<evidence type="ECO:0000256" key="3">
    <source>
        <dbReference type="ARBA" id="ARBA00022763"/>
    </source>
</evidence>
<comment type="similarity">
    <text evidence="2">Belongs to the ERCC1/RAD10/SWI10 family.</text>
</comment>
<dbReference type="PANTHER" id="PTHR12749:SF0">
    <property type="entry name" value="DNA EXCISION REPAIR PROTEIN ERCC-1"/>
    <property type="match status" value="1"/>
</dbReference>
<dbReference type="Proteomes" id="UP000694865">
    <property type="component" value="Unplaced"/>
</dbReference>
<organism evidence="8 9">
    <name type="scientific">Saccoglossus kowalevskii</name>
    <name type="common">Acorn worm</name>
    <dbReference type="NCBI Taxonomy" id="10224"/>
    <lineage>
        <taxon>Eukaryota</taxon>
        <taxon>Metazoa</taxon>
        <taxon>Hemichordata</taxon>
        <taxon>Enteropneusta</taxon>
        <taxon>Harrimaniidae</taxon>
        <taxon>Saccoglossus</taxon>
    </lineage>
</organism>
<evidence type="ECO:0000256" key="5">
    <source>
        <dbReference type="ARBA" id="ARBA00023204"/>
    </source>
</evidence>
<dbReference type="GeneID" id="100367158"/>
<keyword evidence="8" id="KW-1185">Reference proteome</keyword>
<keyword evidence="3" id="KW-0227">DNA damage</keyword>
<dbReference type="Pfam" id="PF03834">
    <property type="entry name" value="Rad10"/>
    <property type="match status" value="1"/>
</dbReference>
<dbReference type="InterPro" id="IPR010994">
    <property type="entry name" value="RuvA_2-like"/>
</dbReference>
<dbReference type="SUPFAM" id="SSF47781">
    <property type="entry name" value="RuvA domain 2-like"/>
    <property type="match status" value="1"/>
</dbReference>
<dbReference type="PANTHER" id="PTHR12749">
    <property type="entry name" value="EXCISION REPAIR CROSS-COMPLEMENTING 1 ERCC1"/>
    <property type="match status" value="1"/>
</dbReference>
<evidence type="ECO:0000256" key="2">
    <source>
        <dbReference type="ARBA" id="ARBA00008283"/>
    </source>
</evidence>
<sequence>MTFSEAFADLKETKHFKGQSESSTTTTVKSSSSNSIIVNTKQKGNPILKHIRNVSWEYGDIVADYVMGKTTCALYLSIRYHNLKPDYIHDRLKQLGHSYELRILLVQVDVKDPHHAVKDLTKIAIRSDCTLILAWTPEEVGRYLETYKSYENKPADILKEKVQSDFMSRVSCYRATDCLTTVKKVNKTDVVTLLSSFQSIEGIIKASKEELSLCPGFGPQKAYRLQSLFDESFIRSKHSKKNEPQPSTSKQ</sequence>
<dbReference type="InterPro" id="IPR011335">
    <property type="entry name" value="Restrct_endonuc-II-like"/>
</dbReference>
<keyword evidence="4" id="KW-0238">DNA-binding</keyword>
<dbReference type="NCBIfam" id="TIGR00597">
    <property type="entry name" value="rad10"/>
    <property type="match status" value="1"/>
</dbReference>
<dbReference type="RefSeq" id="XP_006812731.1">
    <property type="nucleotide sequence ID" value="XM_006812668.1"/>
</dbReference>
<evidence type="ECO:0000313" key="9">
    <source>
        <dbReference type="RefSeq" id="XP_006812731.1"/>
    </source>
</evidence>
<gene>
    <name evidence="9" type="primary">LOC100367158</name>
</gene>
<evidence type="ECO:0000256" key="1">
    <source>
        <dbReference type="ARBA" id="ARBA00004123"/>
    </source>
</evidence>
<keyword evidence="6" id="KW-0539">Nucleus</keyword>
<comment type="subcellular location">
    <subcellularLocation>
        <location evidence="1">Nucleus</location>
    </subcellularLocation>
</comment>
<feature type="domain" description="ERCC1-like central" evidence="7">
    <location>
        <begin position="35"/>
        <end position="148"/>
    </location>
</feature>
<dbReference type="InterPro" id="IPR004579">
    <property type="entry name" value="ERCC1/RAD10/SWI10"/>
</dbReference>
<evidence type="ECO:0000256" key="4">
    <source>
        <dbReference type="ARBA" id="ARBA00023125"/>
    </source>
</evidence>
<accession>A0ABM0LY90</accession>